<dbReference type="PROSITE" id="PS50802">
    <property type="entry name" value="OTU"/>
    <property type="match status" value="1"/>
</dbReference>
<dbReference type="EMBL" id="NEDP02004063">
    <property type="protein sequence ID" value="OWF46954.1"/>
    <property type="molecule type" value="Genomic_DNA"/>
</dbReference>
<dbReference type="InterPro" id="IPR051346">
    <property type="entry name" value="OTU_Deubiquitinase"/>
</dbReference>
<dbReference type="Pfam" id="PF01754">
    <property type="entry name" value="zf-A20"/>
    <property type="match status" value="1"/>
</dbReference>
<evidence type="ECO:0000256" key="7">
    <source>
        <dbReference type="ARBA" id="ARBA00022553"/>
    </source>
</evidence>
<feature type="region of interest" description="Disordered" evidence="16">
    <location>
        <begin position="50"/>
        <end position="209"/>
    </location>
</feature>
<dbReference type="Pfam" id="PF02338">
    <property type="entry name" value="OTU"/>
    <property type="match status" value="1"/>
</dbReference>
<evidence type="ECO:0000256" key="16">
    <source>
        <dbReference type="SAM" id="MobiDB-lite"/>
    </source>
</evidence>
<dbReference type="Gene3D" id="1.20.5.4770">
    <property type="match status" value="1"/>
</dbReference>
<feature type="region of interest" description="Disordered" evidence="16">
    <location>
        <begin position="245"/>
        <end position="449"/>
    </location>
</feature>
<dbReference type="Gene3D" id="4.10.240.30">
    <property type="match status" value="1"/>
</dbReference>
<dbReference type="SMART" id="SM00259">
    <property type="entry name" value="ZnF_A20"/>
    <property type="match status" value="2"/>
</dbReference>
<evidence type="ECO:0000256" key="1">
    <source>
        <dbReference type="ARBA" id="ARBA00000707"/>
    </source>
</evidence>
<dbReference type="Proteomes" id="UP000242188">
    <property type="component" value="Unassembled WGS sequence"/>
</dbReference>
<evidence type="ECO:0000256" key="6">
    <source>
        <dbReference type="ARBA" id="ARBA00022490"/>
    </source>
</evidence>
<keyword evidence="12" id="KW-0378">Hydrolase</keyword>
<dbReference type="InterPro" id="IPR002653">
    <property type="entry name" value="Znf_A20"/>
</dbReference>
<evidence type="ECO:0000256" key="2">
    <source>
        <dbReference type="ARBA" id="ARBA00004123"/>
    </source>
</evidence>
<dbReference type="PANTHER" id="PTHR13367">
    <property type="entry name" value="UBIQUITIN THIOESTERASE"/>
    <property type="match status" value="1"/>
</dbReference>
<keyword evidence="14" id="KW-0862">Zinc</keyword>
<feature type="compositionally biased region" description="Polar residues" evidence="16">
    <location>
        <begin position="275"/>
        <end position="292"/>
    </location>
</feature>
<feature type="domain" description="OTU" evidence="17">
    <location>
        <begin position="530"/>
        <end position="720"/>
    </location>
</feature>
<evidence type="ECO:0000256" key="14">
    <source>
        <dbReference type="ARBA" id="ARBA00022833"/>
    </source>
</evidence>
<dbReference type="PANTHER" id="PTHR13367:SF27">
    <property type="entry name" value="OTU DOMAIN-CONTAINING PROTEIN"/>
    <property type="match status" value="1"/>
</dbReference>
<gene>
    <name evidence="19" type="ORF">KP79_PYT14912</name>
</gene>
<feature type="region of interest" description="Disordered" evidence="16">
    <location>
        <begin position="1040"/>
        <end position="1068"/>
    </location>
</feature>
<dbReference type="GO" id="GO:0070536">
    <property type="term" value="P:protein K63-linked deubiquitination"/>
    <property type="evidence" value="ECO:0007669"/>
    <property type="project" value="TreeGrafter"/>
</dbReference>
<keyword evidence="9" id="KW-0479">Metal-binding</keyword>
<feature type="domain" description="A20-type" evidence="18">
    <location>
        <begin position="1126"/>
        <end position="1161"/>
    </location>
</feature>
<dbReference type="GO" id="GO:0008270">
    <property type="term" value="F:zinc ion binding"/>
    <property type="evidence" value="ECO:0007669"/>
    <property type="project" value="UniProtKB-KW"/>
</dbReference>
<dbReference type="GO" id="GO:0005634">
    <property type="term" value="C:nucleus"/>
    <property type="evidence" value="ECO:0007669"/>
    <property type="project" value="UniProtKB-SubCell"/>
</dbReference>
<feature type="compositionally biased region" description="Low complexity" evidence="16">
    <location>
        <begin position="68"/>
        <end position="78"/>
    </location>
</feature>
<feature type="compositionally biased region" description="Polar residues" evidence="16">
    <location>
        <begin position="383"/>
        <end position="392"/>
    </location>
</feature>
<evidence type="ECO:0000256" key="8">
    <source>
        <dbReference type="ARBA" id="ARBA00022670"/>
    </source>
</evidence>
<keyword evidence="6" id="KW-0963">Cytoplasm</keyword>
<dbReference type="InterPro" id="IPR003323">
    <property type="entry name" value="OTU_dom"/>
</dbReference>
<evidence type="ECO:0000256" key="5">
    <source>
        <dbReference type="ARBA" id="ARBA00012759"/>
    </source>
</evidence>
<evidence type="ECO:0000256" key="9">
    <source>
        <dbReference type="ARBA" id="ARBA00022723"/>
    </source>
</evidence>
<keyword evidence="11" id="KW-0833">Ubl conjugation pathway</keyword>
<accession>A0A210QDX1</accession>
<dbReference type="GO" id="GO:0035871">
    <property type="term" value="P:protein K11-linked deubiquitination"/>
    <property type="evidence" value="ECO:0007669"/>
    <property type="project" value="TreeGrafter"/>
</dbReference>
<name>A0A210QDX1_MIZYE</name>
<feature type="domain" description="A20-type" evidence="18">
    <location>
        <begin position="952"/>
        <end position="987"/>
    </location>
</feature>
<reference evidence="19 20" key="1">
    <citation type="journal article" date="2017" name="Nat. Ecol. Evol.">
        <title>Scallop genome provides insights into evolution of bilaterian karyotype and development.</title>
        <authorList>
            <person name="Wang S."/>
            <person name="Zhang J."/>
            <person name="Jiao W."/>
            <person name="Li J."/>
            <person name="Xun X."/>
            <person name="Sun Y."/>
            <person name="Guo X."/>
            <person name="Huan P."/>
            <person name="Dong B."/>
            <person name="Zhang L."/>
            <person name="Hu X."/>
            <person name="Sun X."/>
            <person name="Wang J."/>
            <person name="Zhao C."/>
            <person name="Wang Y."/>
            <person name="Wang D."/>
            <person name="Huang X."/>
            <person name="Wang R."/>
            <person name="Lv J."/>
            <person name="Li Y."/>
            <person name="Zhang Z."/>
            <person name="Liu B."/>
            <person name="Lu W."/>
            <person name="Hui Y."/>
            <person name="Liang J."/>
            <person name="Zhou Z."/>
            <person name="Hou R."/>
            <person name="Li X."/>
            <person name="Liu Y."/>
            <person name="Li H."/>
            <person name="Ning X."/>
            <person name="Lin Y."/>
            <person name="Zhao L."/>
            <person name="Xing Q."/>
            <person name="Dou J."/>
            <person name="Li Y."/>
            <person name="Mao J."/>
            <person name="Guo H."/>
            <person name="Dou H."/>
            <person name="Li T."/>
            <person name="Mu C."/>
            <person name="Jiang W."/>
            <person name="Fu Q."/>
            <person name="Fu X."/>
            <person name="Miao Y."/>
            <person name="Liu J."/>
            <person name="Yu Q."/>
            <person name="Li R."/>
            <person name="Liao H."/>
            <person name="Li X."/>
            <person name="Kong Y."/>
            <person name="Jiang Z."/>
            <person name="Chourrout D."/>
            <person name="Li R."/>
            <person name="Bao Z."/>
        </authorList>
    </citation>
    <scope>NUCLEOTIDE SEQUENCE [LARGE SCALE GENOMIC DNA]</scope>
    <source>
        <strain evidence="19 20">PY_sf001</strain>
    </source>
</reference>
<dbReference type="EC" id="3.4.19.12" evidence="5"/>
<keyword evidence="15" id="KW-0539">Nucleus</keyword>
<dbReference type="Gene3D" id="1.10.8.10">
    <property type="entry name" value="DNA helicase RuvA subunit, C-terminal domain"/>
    <property type="match status" value="1"/>
</dbReference>
<feature type="compositionally biased region" description="Polar residues" evidence="16">
    <location>
        <begin position="1092"/>
        <end position="1109"/>
    </location>
</feature>
<evidence type="ECO:0000256" key="11">
    <source>
        <dbReference type="ARBA" id="ARBA00022786"/>
    </source>
</evidence>
<keyword evidence="7" id="KW-0597">Phosphoprotein</keyword>
<organism evidence="19 20">
    <name type="scientific">Mizuhopecten yessoensis</name>
    <name type="common">Japanese scallop</name>
    <name type="synonym">Patinopecten yessoensis</name>
    <dbReference type="NCBI Taxonomy" id="6573"/>
    <lineage>
        <taxon>Eukaryota</taxon>
        <taxon>Metazoa</taxon>
        <taxon>Spiralia</taxon>
        <taxon>Lophotrochozoa</taxon>
        <taxon>Mollusca</taxon>
        <taxon>Bivalvia</taxon>
        <taxon>Autobranchia</taxon>
        <taxon>Pteriomorphia</taxon>
        <taxon>Pectinida</taxon>
        <taxon>Pectinoidea</taxon>
        <taxon>Pectinidae</taxon>
        <taxon>Mizuhopecten</taxon>
    </lineage>
</organism>
<feature type="compositionally biased region" description="Polar residues" evidence="16">
    <location>
        <begin position="413"/>
        <end position="427"/>
    </location>
</feature>
<keyword evidence="20" id="KW-1185">Reference proteome</keyword>
<feature type="compositionally biased region" description="Polar residues" evidence="16">
    <location>
        <begin position="325"/>
        <end position="350"/>
    </location>
</feature>
<dbReference type="STRING" id="6573.A0A210QDX1"/>
<evidence type="ECO:0000313" key="19">
    <source>
        <dbReference type="EMBL" id="OWF46954.1"/>
    </source>
</evidence>
<comment type="catalytic activity">
    <reaction evidence="1">
        <text>Thiol-dependent hydrolysis of ester, thioester, amide, peptide and isopeptide bonds formed by the C-terminal Gly of ubiquitin (a 76-residue protein attached to proteins as an intracellular targeting signal).</text>
        <dbReference type="EC" id="3.4.19.12"/>
    </reaction>
</comment>
<comment type="similarity">
    <text evidence="4">Belongs to the peptidase C64 family.</text>
</comment>
<evidence type="ECO:0000259" key="17">
    <source>
        <dbReference type="PROSITE" id="PS50802"/>
    </source>
</evidence>
<feature type="region of interest" description="Disordered" evidence="16">
    <location>
        <begin position="1080"/>
        <end position="1109"/>
    </location>
</feature>
<evidence type="ECO:0000256" key="3">
    <source>
        <dbReference type="ARBA" id="ARBA00004496"/>
    </source>
</evidence>
<dbReference type="GO" id="GO:0004843">
    <property type="term" value="F:cysteine-type deubiquitinase activity"/>
    <property type="evidence" value="ECO:0007669"/>
    <property type="project" value="UniProtKB-EC"/>
</dbReference>
<dbReference type="CDD" id="cd22768">
    <property type="entry name" value="OTU_OTUD7"/>
    <property type="match status" value="1"/>
</dbReference>
<feature type="compositionally biased region" description="Basic and acidic residues" evidence="16">
    <location>
        <begin position="399"/>
        <end position="412"/>
    </location>
</feature>
<dbReference type="OrthoDB" id="10064699at2759"/>
<evidence type="ECO:0000259" key="18">
    <source>
        <dbReference type="PROSITE" id="PS51036"/>
    </source>
</evidence>
<evidence type="ECO:0000256" key="15">
    <source>
        <dbReference type="ARBA" id="ARBA00023242"/>
    </source>
</evidence>
<evidence type="ECO:0000256" key="10">
    <source>
        <dbReference type="ARBA" id="ARBA00022771"/>
    </source>
</evidence>
<protein>
    <recommendedName>
        <fullName evidence="5">ubiquitinyl hydrolase 1</fullName>
        <ecNumber evidence="5">3.4.19.12</ecNumber>
    </recommendedName>
</protein>
<dbReference type="GO" id="GO:0071947">
    <property type="term" value="P:protein deubiquitination involved in ubiquitin-dependent protein catabolic process"/>
    <property type="evidence" value="ECO:0007669"/>
    <property type="project" value="TreeGrafter"/>
</dbReference>
<dbReference type="PROSITE" id="PS51036">
    <property type="entry name" value="ZF_A20"/>
    <property type="match status" value="2"/>
</dbReference>
<keyword evidence="13" id="KW-0788">Thiol protease</keyword>
<sequence length="1168" mass="127986">MDQQRLLHQFIQRTGLEVEAADSILRHTDWDLVESYRMFDNLVKVGKIKPVQPPMHSRLSSAPGMTGGQPSRSSSGPGMTIRQPSHLSNNPGMTSGQLSNVSNAQRYSSGQPRQETYPGGTGLYRGPQPRQERIIPIQVEKPRPLSQATGRASTPPPMAKRPASQQVQMHFRDHPGDQTRFPGDQSRLSGDPNRYQGNQSRFPRDQGGMSVGYNRLPGEHAMFQSDQGLLPGGQGRLPGDQGKFKVQAVKPQATSHQGTPGQYMSGPGKVAEINPRSNILSSSPEKSSNGQVRSGVGSGPGQRISVINIKGPGQHSGLETEGQKRSSTPIQYVNQQTSGFGSQVKQQSQVPGGKIHSQPPRPQSEIMYDSKASTSRMVGGSLPPSQTTSIQRPVSEIVSSDKHTSLAKETRSADVTPTGNQGETQDTGSRESKTAPVTPSSPRPLKRGFSKIVENESLVSATRSSLLHDIEEDSHDHMYVQTFVLPDLTIFSSDYRAFLEKDLIETSTLVSLEQAGRLNWWAEMGICQRLLPMATSGDGNCLLHAASLAMWGIHDRELMLRKALYDTLTRQTYSKALYRRWRWQQTQVNKESGLIFSEDEWQQEWKGVLKLASTRPRSLPGMSRRSSSCCDSAITQGGEASTPVVYESLEEFHVFVLAHVLQRAIIVVADTILKDSHGEALAPIPFGGIYLPLEIESKSCYRSPLLLTYDAAHFSALVPMEKQSSPPTEDKSALPAAVPLVGPDLVLLPLHFAVDPGAGYDWGRTNCIGVSVCNSLEDRINLLQQFLEMDKLPILCESDYDSDARSTGSYESDENLGCIGKDKKRDSKMSQQIQNMTKQFGSLGKSVGKKLRKNFGSVGKALKSMGPDSEKGKRVGGVTQSTKVQLTIAAMSEQEQTFVWCAKLSVSQSQTRRRMINNYLQDSEARFKQDRELMRPSREEIRRRSLGTYADSDHLTKCVTSACNMYGNPETCYLCSKCFSEQRLQALEKEKLSNKTSNPQNPSKGPEQIIKKCGQSMFYISPDEVADADDAFVSDPKLLVSKSGPPSSQVNNKHHANVMSGRDRTPSPDYDNVEYKTYNKAAPNPLGPSRIPASNSSVPGHSTVPNSSGPVHPTILQPKVANTANKGVGAPCRTAGCTFFGTEATEFYCSACFKKSAVAQKPQGYIVT</sequence>
<dbReference type="GO" id="GO:0070530">
    <property type="term" value="F:K63-linked polyubiquitin modification-dependent protein binding"/>
    <property type="evidence" value="ECO:0007669"/>
    <property type="project" value="TreeGrafter"/>
</dbReference>
<dbReference type="GO" id="GO:0005737">
    <property type="term" value="C:cytoplasm"/>
    <property type="evidence" value="ECO:0007669"/>
    <property type="project" value="UniProtKB-SubCell"/>
</dbReference>
<dbReference type="AlphaFoldDB" id="A0A210QDX1"/>
<evidence type="ECO:0000256" key="13">
    <source>
        <dbReference type="ARBA" id="ARBA00022807"/>
    </source>
</evidence>
<dbReference type="GO" id="GO:0071108">
    <property type="term" value="P:protein K48-linked deubiquitination"/>
    <property type="evidence" value="ECO:0007669"/>
    <property type="project" value="TreeGrafter"/>
</dbReference>
<evidence type="ECO:0000313" key="20">
    <source>
        <dbReference type="Proteomes" id="UP000242188"/>
    </source>
</evidence>
<proteinExistence type="inferred from homology"/>
<evidence type="ECO:0000256" key="12">
    <source>
        <dbReference type="ARBA" id="ARBA00022801"/>
    </source>
</evidence>
<dbReference type="GO" id="GO:0003677">
    <property type="term" value="F:DNA binding"/>
    <property type="evidence" value="ECO:0007669"/>
    <property type="project" value="InterPro"/>
</dbReference>
<keyword evidence="8" id="KW-0645">Protease</keyword>
<evidence type="ECO:0000256" key="4">
    <source>
        <dbReference type="ARBA" id="ARBA00005865"/>
    </source>
</evidence>
<feature type="compositionally biased region" description="Polar residues" evidence="16">
    <location>
        <begin position="82"/>
        <end position="114"/>
    </location>
</feature>
<comment type="subcellular location">
    <subcellularLocation>
        <location evidence="3">Cytoplasm</location>
    </subcellularLocation>
    <subcellularLocation>
        <location evidence="2">Nucleus</location>
    </subcellularLocation>
</comment>
<comment type="caution">
    <text evidence="19">The sequence shown here is derived from an EMBL/GenBank/DDBJ whole genome shotgun (WGS) entry which is preliminary data.</text>
</comment>
<keyword evidence="10" id="KW-0863">Zinc-finger</keyword>
<feature type="compositionally biased region" description="Polar residues" evidence="16">
    <location>
        <begin position="252"/>
        <end position="262"/>
    </location>
</feature>